<evidence type="ECO:0000256" key="7">
    <source>
        <dbReference type="SAM" id="Phobius"/>
    </source>
</evidence>
<evidence type="ECO:0000313" key="9">
    <source>
        <dbReference type="Proteomes" id="UP000321046"/>
    </source>
</evidence>
<accession>A0A5C6X2Q4</accession>
<dbReference type="OrthoDB" id="7659179at2"/>
<feature type="transmembrane region" description="Helical" evidence="7">
    <location>
        <begin position="83"/>
        <end position="110"/>
    </location>
</feature>
<name>A0A5C6X2Q4_9DELT</name>
<dbReference type="InterPro" id="IPR007140">
    <property type="entry name" value="DUF350"/>
</dbReference>
<dbReference type="GO" id="GO:0005886">
    <property type="term" value="C:plasma membrane"/>
    <property type="evidence" value="ECO:0007669"/>
    <property type="project" value="UniProtKB-SubCell"/>
</dbReference>
<evidence type="ECO:0000256" key="5">
    <source>
        <dbReference type="ARBA" id="ARBA00022989"/>
    </source>
</evidence>
<keyword evidence="6 7" id="KW-0472">Membrane</keyword>
<feature type="transmembrane region" description="Helical" evidence="7">
    <location>
        <begin position="122"/>
        <end position="142"/>
    </location>
</feature>
<gene>
    <name evidence="8" type="ORF">FRC96_14970</name>
</gene>
<dbReference type="RefSeq" id="WP_146975572.1">
    <property type="nucleotide sequence ID" value="NZ_VOSL01000059.1"/>
</dbReference>
<comment type="similarity">
    <text evidence="2">Belongs to the UPF0719 family.</text>
</comment>
<evidence type="ECO:0000256" key="6">
    <source>
        <dbReference type="ARBA" id="ARBA00023136"/>
    </source>
</evidence>
<comment type="subcellular location">
    <subcellularLocation>
        <location evidence="1">Cell membrane</location>
        <topology evidence="1">Multi-pass membrane protein</topology>
    </subcellularLocation>
</comment>
<evidence type="ECO:0000256" key="3">
    <source>
        <dbReference type="ARBA" id="ARBA00022475"/>
    </source>
</evidence>
<evidence type="ECO:0000313" key="8">
    <source>
        <dbReference type="EMBL" id="TXD33774.1"/>
    </source>
</evidence>
<feature type="transmembrane region" description="Helical" evidence="7">
    <location>
        <begin position="51"/>
        <end position="71"/>
    </location>
</feature>
<evidence type="ECO:0000256" key="2">
    <source>
        <dbReference type="ARBA" id="ARBA00005779"/>
    </source>
</evidence>
<keyword evidence="4 7" id="KW-0812">Transmembrane</keyword>
<comment type="caution">
    <text evidence="8">The sequence shown here is derived from an EMBL/GenBank/DDBJ whole genome shotgun (WGS) entry which is preliminary data.</text>
</comment>
<dbReference type="Pfam" id="PF03994">
    <property type="entry name" value="DUF350"/>
    <property type="match status" value="1"/>
</dbReference>
<dbReference type="EMBL" id="VOSL01000059">
    <property type="protein sequence ID" value="TXD33774.1"/>
    <property type="molecule type" value="Genomic_DNA"/>
</dbReference>
<keyword evidence="3" id="KW-1003">Cell membrane</keyword>
<organism evidence="8 9">
    <name type="scientific">Lujinxingia vulgaris</name>
    <dbReference type="NCBI Taxonomy" id="2600176"/>
    <lineage>
        <taxon>Bacteria</taxon>
        <taxon>Deltaproteobacteria</taxon>
        <taxon>Bradymonadales</taxon>
        <taxon>Lujinxingiaceae</taxon>
        <taxon>Lujinxingia</taxon>
    </lineage>
</organism>
<evidence type="ECO:0000256" key="1">
    <source>
        <dbReference type="ARBA" id="ARBA00004651"/>
    </source>
</evidence>
<dbReference type="AlphaFoldDB" id="A0A5C6X2Q4"/>
<protein>
    <submittedName>
        <fullName evidence="8">DUF350 domain-containing protein</fullName>
    </submittedName>
</protein>
<reference evidence="8 9" key="1">
    <citation type="submission" date="2019-08" db="EMBL/GenBank/DDBJ databases">
        <title>Bradymonadales sp. TMQ2.</title>
        <authorList>
            <person name="Liang Q."/>
        </authorList>
    </citation>
    <scope>NUCLEOTIDE SEQUENCE [LARGE SCALE GENOMIC DNA]</scope>
    <source>
        <strain evidence="8 9">TMQ2</strain>
    </source>
</reference>
<sequence>MDMAQLGQLITQILGWSLGGMAALVLARYAYKVIAPFDVNAELVGDRNTAVGASKGMFQIAAAIILHGLVGGDRMASTLWADIALVAGLFLLGLLMLWVGRVILVAATSFDFNKQIHEEDNLAVGLIEGSYFIAFAVIIHGVI</sequence>
<keyword evidence="5 7" id="KW-1133">Transmembrane helix</keyword>
<evidence type="ECO:0000256" key="4">
    <source>
        <dbReference type="ARBA" id="ARBA00022692"/>
    </source>
</evidence>
<feature type="transmembrane region" description="Helical" evidence="7">
    <location>
        <begin position="12"/>
        <end position="31"/>
    </location>
</feature>
<dbReference type="Proteomes" id="UP000321046">
    <property type="component" value="Unassembled WGS sequence"/>
</dbReference>
<proteinExistence type="inferred from homology"/>